<dbReference type="GO" id="GO:0006508">
    <property type="term" value="P:proteolysis"/>
    <property type="evidence" value="ECO:0007669"/>
    <property type="project" value="InterPro"/>
</dbReference>
<feature type="active site" description="Proton donor/acceptor" evidence="3">
    <location>
        <position position="718"/>
    </location>
</feature>
<dbReference type="Pfam" id="PF00246">
    <property type="entry name" value="Peptidase_M14"/>
    <property type="match status" value="1"/>
</dbReference>
<dbReference type="InterPro" id="IPR040626">
    <property type="entry name" value="Pepdidase_M14_N"/>
</dbReference>
<dbReference type="PANTHER" id="PTHR12756">
    <property type="entry name" value="CYTOSOLIC CARBOXYPEPTIDASE"/>
    <property type="match status" value="1"/>
</dbReference>
<gene>
    <name evidence="6" type="ORF">AFUS01_LOCUS42576</name>
</gene>
<evidence type="ECO:0000313" key="6">
    <source>
        <dbReference type="EMBL" id="CAG7832920.1"/>
    </source>
</evidence>
<dbReference type="Proteomes" id="UP000708208">
    <property type="component" value="Unassembled WGS sequence"/>
</dbReference>
<accession>A0A8J2PQT9</accession>
<feature type="compositionally biased region" description="Low complexity" evidence="4">
    <location>
        <begin position="373"/>
        <end position="382"/>
    </location>
</feature>
<organism evidence="6 7">
    <name type="scientific">Allacma fusca</name>
    <dbReference type="NCBI Taxonomy" id="39272"/>
    <lineage>
        <taxon>Eukaryota</taxon>
        <taxon>Metazoa</taxon>
        <taxon>Ecdysozoa</taxon>
        <taxon>Arthropoda</taxon>
        <taxon>Hexapoda</taxon>
        <taxon>Collembola</taxon>
        <taxon>Symphypleona</taxon>
        <taxon>Sminthuridae</taxon>
        <taxon>Allacma</taxon>
    </lineage>
</organism>
<name>A0A8J2PQT9_9HEXA</name>
<dbReference type="OrthoDB" id="10253041at2759"/>
<dbReference type="PANTHER" id="PTHR12756:SF12">
    <property type="entry name" value="CYTOSOLIC CARBOXYPEPTIDASE-LIKE PROTEIN 5"/>
    <property type="match status" value="1"/>
</dbReference>
<feature type="region of interest" description="Disordered" evidence="4">
    <location>
        <begin position="356"/>
        <end position="390"/>
    </location>
</feature>
<feature type="compositionally biased region" description="Basic residues" evidence="4">
    <location>
        <begin position="560"/>
        <end position="570"/>
    </location>
</feature>
<dbReference type="EMBL" id="CAJVCH010567664">
    <property type="protein sequence ID" value="CAG7832920.1"/>
    <property type="molecule type" value="Genomic_DNA"/>
</dbReference>
<feature type="region of interest" description="Disordered" evidence="4">
    <location>
        <begin position="528"/>
        <end position="570"/>
    </location>
</feature>
<feature type="domain" description="Peptidase M14" evidence="5">
    <location>
        <begin position="146"/>
        <end position="777"/>
    </location>
</feature>
<feature type="compositionally biased region" description="Acidic residues" evidence="4">
    <location>
        <begin position="356"/>
        <end position="365"/>
    </location>
</feature>
<evidence type="ECO:0000256" key="4">
    <source>
        <dbReference type="SAM" id="MobiDB-lite"/>
    </source>
</evidence>
<comment type="cofactor">
    <cofactor evidence="1">
        <name>Zn(2+)</name>
        <dbReference type="ChEBI" id="CHEBI:29105"/>
    </cofactor>
</comment>
<evidence type="ECO:0000259" key="5">
    <source>
        <dbReference type="PROSITE" id="PS52035"/>
    </source>
</evidence>
<dbReference type="Pfam" id="PF18027">
    <property type="entry name" value="Pepdidase_M14_N"/>
    <property type="match status" value="1"/>
</dbReference>
<evidence type="ECO:0000256" key="2">
    <source>
        <dbReference type="ARBA" id="ARBA00005988"/>
    </source>
</evidence>
<dbReference type="InterPro" id="IPR000834">
    <property type="entry name" value="Peptidase_M14"/>
</dbReference>
<dbReference type="PROSITE" id="PS52035">
    <property type="entry name" value="PEPTIDASE_M14"/>
    <property type="match status" value="1"/>
</dbReference>
<comment type="caution">
    <text evidence="6">The sequence shown here is derived from an EMBL/GenBank/DDBJ whole genome shotgun (WGS) entry which is preliminary data.</text>
</comment>
<keyword evidence="7" id="KW-1185">Reference proteome</keyword>
<dbReference type="InterPro" id="IPR050821">
    <property type="entry name" value="Cytosolic_carboxypeptidase"/>
</dbReference>
<sequence length="892" mass="100411">MVSTCGPFRFTSNFDSGNFHKIELLDKCRPGAGHGLADYEVNLWTKPDCYGTPYENGNRTWFHFGIRGGKPLGNLKLNILNLNKQVKLFHQGMQPVFRILPERPHWERVPDRLIVNETLDHICSISFRQRLPEDPKKSTLYIAFSYPFSYAELREWLTRLDEIFAQPIPPDFCFDRIKVPLPQDAERSLVCAALPSEDEIYYYRECACYSLEGRNIDLITVTSLYGMASEREERLLNLFPDSSYPRPFRFPFKKVVFLSARVHPGETPSTFVLNGFFKFVLERHDPRAILLRRLFVFKFIPMLNPDGVARGHYRTDPRGVNLNRVYLNPSPTLHPSIYAARKLLLYYHHGHDVPDDYEYPEDQSEPEISPECSTSKISSSGSGLTNDANACSLDGSESMLNNSSLDSGVSSSSGESIKNSNCKGEVFSDKKIKKRRKNRVKAETRKKSFQDLLSKESTTGSSSSINLQVEETAIIMIENELPVMPHDGEVETFTMENVDMDTESHQCAFEACDEDSVLYTSDVVNSNSCGAPSPVEPASSPCKSVLSEKKAEAGPSVPLPKKKKELRKKSSKGKFDAEMFGLTVRKRMGSPELKLREKTFQRDGFGSPASISRNTSKTQHRFSETPSGVFLYIDMHGHATKRGIFMYGNHFPDVATQAECMLLPRLMSMNCPHFDFPACNFTERLMNMKDRRDGASREGSGRVACLKLTNLIRSYTLECNYNTGRMVNPVVCRPPSYGFVDPPSTVKIHHSPKFTPDLFEGTGRALAESVLDLTGHNPWSRLSYTEFKTLEGMRRWISNRLLHSPEYSQSRGSSLNTSAVKEKIIPKKSCSTTGCGIASVSTTSRASSAIINTSKKRSPKKRTGSKVLVELHPHRTGTSSSSHHCQIDLIVM</sequence>
<reference evidence="6" key="1">
    <citation type="submission" date="2021-06" db="EMBL/GenBank/DDBJ databases">
        <authorList>
            <person name="Hodson N. C."/>
            <person name="Mongue J. A."/>
            <person name="Jaron S. K."/>
        </authorList>
    </citation>
    <scope>NUCLEOTIDE SEQUENCE</scope>
</reference>
<comment type="similarity">
    <text evidence="2 3">Belongs to the peptidase M14 family.</text>
</comment>
<evidence type="ECO:0000256" key="3">
    <source>
        <dbReference type="PROSITE-ProRule" id="PRU01379"/>
    </source>
</evidence>
<dbReference type="AlphaFoldDB" id="A0A8J2PQT9"/>
<proteinExistence type="inferred from homology"/>
<evidence type="ECO:0000313" key="7">
    <source>
        <dbReference type="Proteomes" id="UP000708208"/>
    </source>
</evidence>
<dbReference type="GO" id="GO:0004181">
    <property type="term" value="F:metallocarboxypeptidase activity"/>
    <property type="evidence" value="ECO:0007669"/>
    <property type="project" value="InterPro"/>
</dbReference>
<protein>
    <recommendedName>
        <fullName evidence="5">Peptidase M14 domain-containing protein</fullName>
    </recommendedName>
</protein>
<evidence type="ECO:0000256" key="1">
    <source>
        <dbReference type="ARBA" id="ARBA00001947"/>
    </source>
</evidence>
<dbReference type="GO" id="GO:0008270">
    <property type="term" value="F:zinc ion binding"/>
    <property type="evidence" value="ECO:0007669"/>
    <property type="project" value="InterPro"/>
</dbReference>